<evidence type="ECO:0000313" key="3">
    <source>
        <dbReference type="EMBL" id="QHU28246.1"/>
    </source>
</evidence>
<accession>A0A6C0LB91</accession>
<name>A0A6C0LB91_9ZZZZ</name>
<proteinExistence type="predicted"/>
<feature type="transmembrane region" description="Helical" evidence="1">
    <location>
        <begin position="86"/>
        <end position="106"/>
    </location>
</feature>
<evidence type="ECO:0000256" key="1">
    <source>
        <dbReference type="SAM" id="Phobius"/>
    </source>
</evidence>
<organism evidence="3">
    <name type="scientific">viral metagenome</name>
    <dbReference type="NCBI Taxonomy" id="1070528"/>
    <lineage>
        <taxon>unclassified sequences</taxon>
        <taxon>metagenomes</taxon>
        <taxon>organismal metagenomes</taxon>
    </lineage>
</organism>
<dbReference type="InterPro" id="IPR006694">
    <property type="entry name" value="Fatty_acid_hydroxylase"/>
</dbReference>
<evidence type="ECO:0000259" key="2">
    <source>
        <dbReference type="Pfam" id="PF04116"/>
    </source>
</evidence>
<feature type="transmembrane region" description="Helical" evidence="1">
    <location>
        <begin position="12"/>
        <end position="33"/>
    </location>
</feature>
<dbReference type="GO" id="GO:0008610">
    <property type="term" value="P:lipid biosynthetic process"/>
    <property type="evidence" value="ECO:0007669"/>
    <property type="project" value="InterPro"/>
</dbReference>
<feature type="transmembrane region" description="Helical" evidence="1">
    <location>
        <begin position="180"/>
        <end position="198"/>
    </location>
</feature>
<dbReference type="GO" id="GO:0005506">
    <property type="term" value="F:iron ion binding"/>
    <property type="evidence" value="ECO:0007669"/>
    <property type="project" value="InterPro"/>
</dbReference>
<keyword evidence="1" id="KW-0472">Membrane</keyword>
<protein>
    <recommendedName>
        <fullName evidence="2">Fatty acid hydroxylase domain-containing protein</fullName>
    </recommendedName>
</protein>
<feature type="domain" description="Fatty acid hydroxylase" evidence="2">
    <location>
        <begin position="42"/>
        <end position="171"/>
    </location>
</feature>
<dbReference type="Pfam" id="PF04116">
    <property type="entry name" value="FA_hydroxylase"/>
    <property type="match status" value="1"/>
</dbReference>
<dbReference type="GO" id="GO:0016491">
    <property type="term" value="F:oxidoreductase activity"/>
    <property type="evidence" value="ECO:0007669"/>
    <property type="project" value="InterPro"/>
</dbReference>
<keyword evidence="1" id="KW-1133">Transmembrane helix</keyword>
<dbReference type="EMBL" id="MN740471">
    <property type="protein sequence ID" value="QHU28246.1"/>
    <property type="molecule type" value="Genomic_DNA"/>
</dbReference>
<feature type="transmembrane region" description="Helical" evidence="1">
    <location>
        <begin position="39"/>
        <end position="56"/>
    </location>
</feature>
<keyword evidence="1" id="KW-0812">Transmembrane</keyword>
<reference evidence="3" key="1">
    <citation type="journal article" date="2020" name="Nature">
        <title>Giant virus diversity and host interactions through global metagenomics.</title>
        <authorList>
            <person name="Schulz F."/>
            <person name="Roux S."/>
            <person name="Paez-Espino D."/>
            <person name="Jungbluth S."/>
            <person name="Walsh D.A."/>
            <person name="Denef V.J."/>
            <person name="McMahon K.D."/>
            <person name="Konstantinidis K.T."/>
            <person name="Eloe-Fadrosh E.A."/>
            <person name="Kyrpides N.C."/>
            <person name="Woyke T."/>
        </authorList>
    </citation>
    <scope>NUCLEOTIDE SEQUENCE</scope>
    <source>
        <strain evidence="3">GVMAG-M-3300027770-73</strain>
    </source>
</reference>
<feature type="transmembrane region" description="Helical" evidence="1">
    <location>
        <begin position="118"/>
        <end position="138"/>
    </location>
</feature>
<sequence>MIHLLTKNTLPHLICHQFIPGFTFLVLGILLTYKTISPIRTALSIILIFLYSYFIHKLFHHLPKPINIHMFIHHNHKNENNSFVKYTNLFIECLMNIFFFVLFYYIQQGLSNHFVPNIIIFYYGFVYTTIHIINYSIFHCSKAHVIHHKTGANINKTCNYGPDVLDHLFKTNYDEKIENYNHILLNIIFAFFASYYVFKPTIV</sequence>
<dbReference type="AlphaFoldDB" id="A0A6C0LB91"/>